<dbReference type="HOGENOM" id="CLU_3273339_0_0_4"/>
<comment type="caution">
    <text evidence="1">The sequence shown here is derived from an EMBL/GenBank/DDBJ whole genome shotgun (WGS) entry which is preliminary data.</text>
</comment>
<dbReference type="PATRIC" id="fig|1030841.3.peg.1852"/>
<dbReference type="EMBL" id="AGAZ01000063">
    <property type="protein sequence ID" value="EGZ44917.1"/>
    <property type="molecule type" value="Genomic_DNA"/>
</dbReference>
<dbReference type="AlphaFoldDB" id="G4CS03"/>
<reference evidence="1 2" key="1">
    <citation type="submission" date="2011-06" db="EMBL/GenBank/DDBJ databases">
        <authorList>
            <person name="Muzny D."/>
            <person name="Qin X."/>
            <person name="Deng J."/>
            <person name="Jiang H."/>
            <person name="Liu Y."/>
            <person name="Qu J."/>
            <person name="Song X.-Z."/>
            <person name="Zhang L."/>
            <person name="Thornton R."/>
            <person name="Coyle M."/>
            <person name="Francisco L."/>
            <person name="Jackson L."/>
            <person name="Javaid M."/>
            <person name="Korchina V."/>
            <person name="Kovar C."/>
            <person name="Mata R."/>
            <person name="Mathew T."/>
            <person name="Ngo R."/>
            <person name="Nguyen L."/>
            <person name="Nguyen N."/>
            <person name="Okwuonu G."/>
            <person name="Ongeri F."/>
            <person name="Pham C."/>
            <person name="Simmons D."/>
            <person name="Wilczek-Boney K."/>
            <person name="Hale W."/>
            <person name="Jakkamsetti A."/>
            <person name="Pham P."/>
            <person name="Ruth R."/>
            <person name="San Lucas F."/>
            <person name="Warren J."/>
            <person name="Zhang J."/>
            <person name="Zhao Z."/>
            <person name="Zhou C."/>
            <person name="Zhu D."/>
            <person name="Lee S."/>
            <person name="Bess C."/>
            <person name="Blankenburg K."/>
            <person name="Forbes L."/>
            <person name="Fu Q."/>
            <person name="Gubbala S."/>
            <person name="Hirani K."/>
            <person name="Jayaseelan J.C."/>
            <person name="Lara F."/>
            <person name="Munidasa M."/>
            <person name="Palculict T."/>
            <person name="Patil S."/>
            <person name="Pu L.-L."/>
            <person name="Saada N."/>
            <person name="Tang L."/>
            <person name="Weissenberger G."/>
            <person name="Zhu Y."/>
            <person name="Hemphill L."/>
            <person name="Shang Y."/>
            <person name="Youmans B."/>
            <person name="Ayvaz T."/>
            <person name="Ross M."/>
            <person name="Santibanez J."/>
            <person name="Aqrawi P."/>
            <person name="Gross S."/>
            <person name="Joshi V."/>
            <person name="Fowler G."/>
            <person name="Nazareth L."/>
            <person name="Reid J."/>
            <person name="Worley K."/>
            <person name="Petrosino J."/>
            <person name="Highlander S."/>
            <person name="Gibbs R."/>
        </authorList>
    </citation>
    <scope>NUCLEOTIDE SEQUENCE [LARGE SCALE GENOMIC DNA]</scope>
    <source>
        <strain evidence="1 2">9715</strain>
    </source>
</reference>
<protein>
    <submittedName>
        <fullName evidence="1">Uncharacterized protein</fullName>
    </submittedName>
</protein>
<accession>G4CS03</accession>
<evidence type="ECO:0000313" key="2">
    <source>
        <dbReference type="Proteomes" id="UP000005336"/>
    </source>
</evidence>
<keyword evidence="2" id="KW-1185">Reference proteome</keyword>
<name>G4CS03_9NEIS</name>
<gene>
    <name evidence="1" type="ORF">HMPREF9370_1863</name>
</gene>
<evidence type="ECO:0000313" key="1">
    <source>
        <dbReference type="EMBL" id="EGZ44917.1"/>
    </source>
</evidence>
<dbReference type="Proteomes" id="UP000005336">
    <property type="component" value="Unassembled WGS sequence"/>
</dbReference>
<proteinExistence type="predicted"/>
<sequence length="41" mass="4596">MLTQCLSEKKFLRFQTGIVGISCAKIRQFRRAAAFTVSAAF</sequence>
<organism evidence="1 2">
    <name type="scientific">Neisseria wadsworthii 9715</name>
    <dbReference type="NCBI Taxonomy" id="1030841"/>
    <lineage>
        <taxon>Bacteria</taxon>
        <taxon>Pseudomonadati</taxon>
        <taxon>Pseudomonadota</taxon>
        <taxon>Betaproteobacteria</taxon>
        <taxon>Neisseriales</taxon>
        <taxon>Neisseriaceae</taxon>
        <taxon>Neisseria</taxon>
    </lineage>
</organism>
<dbReference type="STRING" id="1030841.HMPREF9370_1863"/>